<evidence type="ECO:0000313" key="1">
    <source>
        <dbReference type="EMBL" id="MDJ1505995.1"/>
    </source>
</evidence>
<proteinExistence type="predicted"/>
<evidence type="ECO:0000313" key="2">
    <source>
        <dbReference type="Proteomes" id="UP001232063"/>
    </source>
</evidence>
<name>A0AAE3UHZ6_9BACT</name>
<dbReference type="Proteomes" id="UP001232063">
    <property type="component" value="Unassembled WGS sequence"/>
</dbReference>
<gene>
    <name evidence="1" type="ORF">QNI22_35380</name>
</gene>
<keyword evidence="2" id="KW-1185">Reference proteome</keyword>
<dbReference type="EMBL" id="JASJOU010000019">
    <property type="protein sequence ID" value="MDJ1505995.1"/>
    <property type="molecule type" value="Genomic_DNA"/>
</dbReference>
<sequence length="59" mass="6470">MSALYNANETLADCGQSLCGGFWHVMNLTHSAAAEIPRRLSPWLWILYVQSSGKSNSVS</sequence>
<accession>A0AAE3UHZ6</accession>
<reference evidence="1" key="1">
    <citation type="submission" date="2023-05" db="EMBL/GenBank/DDBJ databases">
        <authorList>
            <person name="Zhang X."/>
        </authorList>
    </citation>
    <scope>NUCLEOTIDE SEQUENCE</scope>
    <source>
        <strain evidence="1">BD1B2-1</strain>
    </source>
</reference>
<dbReference type="AlphaFoldDB" id="A0AAE3UHZ6"/>
<organism evidence="1 2">
    <name type="scientific">Xanthocytophaga agilis</name>
    <dbReference type="NCBI Taxonomy" id="3048010"/>
    <lineage>
        <taxon>Bacteria</taxon>
        <taxon>Pseudomonadati</taxon>
        <taxon>Bacteroidota</taxon>
        <taxon>Cytophagia</taxon>
        <taxon>Cytophagales</taxon>
        <taxon>Rhodocytophagaceae</taxon>
        <taxon>Xanthocytophaga</taxon>
    </lineage>
</organism>
<protein>
    <submittedName>
        <fullName evidence="1">Uncharacterized protein</fullName>
    </submittedName>
</protein>
<comment type="caution">
    <text evidence="1">The sequence shown here is derived from an EMBL/GenBank/DDBJ whole genome shotgun (WGS) entry which is preliminary data.</text>
</comment>